<keyword evidence="1" id="KW-0472">Membrane</keyword>
<feature type="transmembrane region" description="Helical" evidence="1">
    <location>
        <begin position="186"/>
        <end position="209"/>
    </location>
</feature>
<reference evidence="2 3" key="1">
    <citation type="submission" date="2016-08" db="EMBL/GenBank/DDBJ databases">
        <title>Draft genome sequence of Candidatus Piscirickettsia litoralis, from seawater.</title>
        <authorList>
            <person name="Wan X."/>
            <person name="Lee A.J."/>
            <person name="Hou S."/>
            <person name="Donachie S.P."/>
        </authorList>
    </citation>
    <scope>NUCLEOTIDE SEQUENCE [LARGE SCALE GENOMIC DNA]</scope>
    <source>
        <strain evidence="2 3">Y2</strain>
    </source>
</reference>
<evidence type="ECO:0000256" key="1">
    <source>
        <dbReference type="HAMAP-Rule" id="MF_02088"/>
    </source>
</evidence>
<feature type="transmembrane region" description="Helical" evidence="1">
    <location>
        <begin position="52"/>
        <end position="72"/>
    </location>
</feature>
<evidence type="ECO:0000313" key="2">
    <source>
        <dbReference type="EMBL" id="ODN41137.1"/>
    </source>
</evidence>
<comment type="subcellular location">
    <subcellularLocation>
        <location evidence="1">Cell inner membrane</location>
        <topology evidence="1">Multi-pass membrane protein</topology>
    </subcellularLocation>
</comment>
<keyword evidence="1" id="KW-0997">Cell inner membrane</keyword>
<organism evidence="2 3">
    <name type="scientific">Piscirickettsia litoralis</name>
    <dbReference type="NCBI Taxonomy" id="1891921"/>
    <lineage>
        <taxon>Bacteria</taxon>
        <taxon>Pseudomonadati</taxon>
        <taxon>Pseudomonadota</taxon>
        <taxon>Gammaproteobacteria</taxon>
        <taxon>Thiotrichales</taxon>
        <taxon>Piscirickettsiaceae</taxon>
        <taxon>Piscirickettsia</taxon>
    </lineage>
</organism>
<dbReference type="HAMAP" id="MF_02088">
    <property type="entry name" value="Q_prec_transport"/>
    <property type="match status" value="1"/>
</dbReference>
<keyword evidence="1" id="KW-1133">Transmembrane helix</keyword>
<comment type="caution">
    <text evidence="2">The sequence shown here is derived from an EMBL/GenBank/DDBJ whole genome shotgun (WGS) entry which is preliminary data.</text>
</comment>
<sequence length="252" mass="29279">MKIKPLAIENFQMNQTNSTCMWLLFISYSMVLVLANWFDVRIISFLNLNTDAGTLIFPFTFLLSNAITEVYGYKNARMAIWLGFAFNILFIVYGQIVIHMPSPDFQTNNIAFDNLFDSSVRVILASTASYFFAEPLNSLVMSKLKMKFNGKHKAFRFLASTVVASFADSFIFGFVAFYGIWNDENLINFCLTMWLIKVFIEFCGLPFSVRLTSYLKKKDQVDIYDINTKYTFFSLERNYNKENNKYRDENDG</sequence>
<name>A0ABX2ZYP9_9GAMM</name>
<protein>
    <recommendedName>
        <fullName evidence="1">Probable queuosine precursor transporter</fullName>
        <shortName evidence="1">Q precursor transporter</shortName>
    </recommendedName>
</protein>
<keyword evidence="1" id="KW-1003">Cell membrane</keyword>
<evidence type="ECO:0000313" key="3">
    <source>
        <dbReference type="Proteomes" id="UP000094329"/>
    </source>
</evidence>
<keyword evidence="1" id="KW-0812">Transmembrane</keyword>
<dbReference type="PANTHER" id="PTHR34300">
    <property type="entry name" value="QUEUOSINE PRECURSOR TRANSPORTER-RELATED"/>
    <property type="match status" value="1"/>
</dbReference>
<feature type="transmembrane region" description="Helical" evidence="1">
    <location>
        <begin position="118"/>
        <end position="136"/>
    </location>
</feature>
<feature type="transmembrane region" description="Helical" evidence="1">
    <location>
        <begin position="79"/>
        <end position="98"/>
    </location>
</feature>
<dbReference type="InterPro" id="IPR003744">
    <property type="entry name" value="YhhQ"/>
</dbReference>
<feature type="transmembrane region" description="Helical" evidence="1">
    <location>
        <begin position="157"/>
        <end position="180"/>
    </location>
</feature>
<gene>
    <name evidence="2" type="ORF">BGC07_17845</name>
</gene>
<dbReference type="NCBIfam" id="TIGR00697">
    <property type="entry name" value="queuosine precursor transporter"/>
    <property type="match status" value="1"/>
</dbReference>
<dbReference type="EMBL" id="MDTU01000006">
    <property type="protein sequence ID" value="ODN41137.1"/>
    <property type="molecule type" value="Genomic_DNA"/>
</dbReference>
<comment type="similarity">
    <text evidence="1">Belongs to the vitamin uptake transporter (VUT/ECF) (TC 2.A.88) family. Q precursor transporter subfamily.</text>
</comment>
<accession>A0ABX2ZYP9</accession>
<keyword evidence="3" id="KW-1185">Reference proteome</keyword>
<keyword evidence="1" id="KW-0813">Transport</keyword>
<proteinExistence type="inferred from homology"/>
<dbReference type="PANTHER" id="PTHR34300:SF2">
    <property type="entry name" value="QUEUOSINE PRECURSOR TRANSPORTER-RELATED"/>
    <property type="match status" value="1"/>
</dbReference>
<dbReference type="Proteomes" id="UP000094329">
    <property type="component" value="Unassembled WGS sequence"/>
</dbReference>
<feature type="transmembrane region" description="Helical" evidence="1">
    <location>
        <begin position="21"/>
        <end position="40"/>
    </location>
</feature>
<dbReference type="Pfam" id="PF02592">
    <property type="entry name" value="Vut_1"/>
    <property type="match status" value="1"/>
</dbReference>
<dbReference type="RefSeq" id="WP_069314410.1">
    <property type="nucleotide sequence ID" value="NZ_MDTU01000006.1"/>
</dbReference>
<comment type="function">
    <text evidence="1">Involved in the import of queuosine (Q) precursors, required for Q precursor salvage.</text>
</comment>